<dbReference type="CDD" id="cd06257">
    <property type="entry name" value="DnaJ"/>
    <property type="match status" value="1"/>
</dbReference>
<feature type="region of interest" description="Disordered" evidence="1">
    <location>
        <begin position="169"/>
        <end position="205"/>
    </location>
</feature>
<evidence type="ECO:0000313" key="4">
    <source>
        <dbReference type="Proteomes" id="UP000827549"/>
    </source>
</evidence>
<dbReference type="AlphaFoldDB" id="A0AAF0YJL3"/>
<dbReference type="InterPro" id="IPR036869">
    <property type="entry name" value="J_dom_sf"/>
</dbReference>
<dbReference type="Proteomes" id="UP000827549">
    <property type="component" value="Chromosome 7"/>
</dbReference>
<dbReference type="GeneID" id="87812355"/>
<sequence length="233" mass="26986">MSTVDSVLKQTSGDVAREAEVERIIRAFKLNPYDILDLPIFADDSTVKKTYRKKSLLIHPDKFKHERGDEAFDLLKKVRQFSSWDHVQFLTLQAEGQLLEKSKREEIDGIMTYARTLVLKSVLGAGYSLGVTTDDPRLANLTPSFEAQIRTQAKELFVEDELSKRRRTKLAHANEGEERARQEAEVANRKRKKEEQVKWEENREERVGNWRNFRTVTEVKKAKKAKKNLNVLG</sequence>
<dbReference type="InterPro" id="IPR001623">
    <property type="entry name" value="DnaJ_domain"/>
</dbReference>
<dbReference type="RefSeq" id="XP_062631722.1">
    <property type="nucleotide sequence ID" value="XM_062775738.1"/>
</dbReference>
<reference evidence="3" key="1">
    <citation type="submission" date="2023-10" db="EMBL/GenBank/DDBJ databases">
        <authorList>
            <person name="Noh H."/>
        </authorList>
    </citation>
    <scope>NUCLEOTIDE SEQUENCE</scope>
    <source>
        <strain evidence="3">DUCC4014</strain>
    </source>
</reference>
<feature type="compositionally biased region" description="Basic and acidic residues" evidence="1">
    <location>
        <begin position="172"/>
        <end position="205"/>
    </location>
</feature>
<evidence type="ECO:0000313" key="3">
    <source>
        <dbReference type="EMBL" id="WOO85696.1"/>
    </source>
</evidence>
<dbReference type="PANTHER" id="PTHR46620">
    <property type="entry name" value="J DOMAIN-CONTAINING PROTEIN SPF31"/>
    <property type="match status" value="1"/>
</dbReference>
<dbReference type="Gene3D" id="1.10.287.110">
    <property type="entry name" value="DnaJ domain"/>
    <property type="match status" value="1"/>
</dbReference>
<evidence type="ECO:0000259" key="2">
    <source>
        <dbReference type="SMART" id="SM00271"/>
    </source>
</evidence>
<dbReference type="EMBL" id="CP086720">
    <property type="protein sequence ID" value="WOO85696.1"/>
    <property type="molecule type" value="Genomic_DNA"/>
</dbReference>
<evidence type="ECO:0000256" key="1">
    <source>
        <dbReference type="SAM" id="MobiDB-lite"/>
    </source>
</evidence>
<feature type="domain" description="J" evidence="2">
    <location>
        <begin position="30"/>
        <end position="97"/>
    </location>
</feature>
<accession>A0AAF0YJL3</accession>
<dbReference type="SMART" id="SM00271">
    <property type="entry name" value="DnaJ"/>
    <property type="match status" value="1"/>
</dbReference>
<protein>
    <submittedName>
        <fullName evidence="3">J domain-containing protein spf31</fullName>
    </submittedName>
</protein>
<dbReference type="PANTHER" id="PTHR46620:SF1">
    <property type="entry name" value="J DOMAIN-CONTAINING PROTEIN SPF31"/>
    <property type="match status" value="1"/>
</dbReference>
<keyword evidence="4" id="KW-1185">Reference proteome</keyword>
<name>A0AAF0YJL3_9TREE</name>
<dbReference type="Pfam" id="PF00226">
    <property type="entry name" value="DnaJ"/>
    <property type="match status" value="1"/>
</dbReference>
<proteinExistence type="predicted"/>
<organism evidence="3 4">
    <name type="scientific">Vanrija pseudolonga</name>
    <dbReference type="NCBI Taxonomy" id="143232"/>
    <lineage>
        <taxon>Eukaryota</taxon>
        <taxon>Fungi</taxon>
        <taxon>Dikarya</taxon>
        <taxon>Basidiomycota</taxon>
        <taxon>Agaricomycotina</taxon>
        <taxon>Tremellomycetes</taxon>
        <taxon>Trichosporonales</taxon>
        <taxon>Trichosporonaceae</taxon>
        <taxon>Vanrija</taxon>
    </lineage>
</organism>
<dbReference type="SUPFAM" id="SSF46565">
    <property type="entry name" value="Chaperone J-domain"/>
    <property type="match status" value="1"/>
</dbReference>
<gene>
    <name evidence="3" type="primary">spf31</name>
    <name evidence="3" type="ORF">LOC62_07G009192</name>
</gene>